<reference evidence="2 3" key="1">
    <citation type="submission" date="2016-02" db="EMBL/GenBank/DDBJ databases">
        <title>Genome analysis of coral dinoflagellate symbionts highlights evolutionary adaptations to a symbiotic lifestyle.</title>
        <authorList>
            <person name="Aranda M."/>
            <person name="Li Y."/>
            <person name="Liew Y.J."/>
            <person name="Baumgarten S."/>
            <person name="Simakov O."/>
            <person name="Wilson M."/>
            <person name="Piel J."/>
            <person name="Ashoor H."/>
            <person name="Bougouffa S."/>
            <person name="Bajic V.B."/>
            <person name="Ryu T."/>
            <person name="Ravasi T."/>
            <person name="Bayer T."/>
            <person name="Micklem G."/>
            <person name="Kim H."/>
            <person name="Bhak J."/>
            <person name="Lajeunesse T.C."/>
            <person name="Voolstra C.R."/>
        </authorList>
    </citation>
    <scope>NUCLEOTIDE SEQUENCE [LARGE SCALE GENOMIC DNA]</scope>
    <source>
        <strain evidence="2 3">CCMP2467</strain>
    </source>
</reference>
<name>A0A1Q9EAW0_SYMMI</name>
<feature type="region of interest" description="Disordered" evidence="1">
    <location>
        <begin position="165"/>
        <end position="188"/>
    </location>
</feature>
<keyword evidence="3" id="KW-1185">Reference proteome</keyword>
<dbReference type="AlphaFoldDB" id="A0A1Q9EAW0"/>
<dbReference type="Proteomes" id="UP000186817">
    <property type="component" value="Unassembled WGS sequence"/>
</dbReference>
<dbReference type="OrthoDB" id="448088at2759"/>
<accession>A0A1Q9EAW0</accession>
<feature type="compositionally biased region" description="Acidic residues" evidence="1">
    <location>
        <begin position="97"/>
        <end position="109"/>
    </location>
</feature>
<feature type="region of interest" description="Disordered" evidence="1">
    <location>
        <begin position="1"/>
        <end position="35"/>
    </location>
</feature>
<evidence type="ECO:0000313" key="2">
    <source>
        <dbReference type="EMBL" id="OLQ04566.1"/>
    </source>
</evidence>
<gene>
    <name evidence="2" type="ORF">AK812_SmicGene12333</name>
</gene>
<feature type="compositionally biased region" description="Acidic residues" evidence="1">
    <location>
        <begin position="165"/>
        <end position="174"/>
    </location>
</feature>
<evidence type="ECO:0000313" key="3">
    <source>
        <dbReference type="Proteomes" id="UP000186817"/>
    </source>
</evidence>
<protein>
    <submittedName>
        <fullName evidence="2">Uncharacterized protein</fullName>
    </submittedName>
</protein>
<organism evidence="2 3">
    <name type="scientific">Symbiodinium microadriaticum</name>
    <name type="common">Dinoflagellate</name>
    <name type="synonym">Zooxanthella microadriatica</name>
    <dbReference type="NCBI Taxonomy" id="2951"/>
    <lineage>
        <taxon>Eukaryota</taxon>
        <taxon>Sar</taxon>
        <taxon>Alveolata</taxon>
        <taxon>Dinophyceae</taxon>
        <taxon>Suessiales</taxon>
        <taxon>Symbiodiniaceae</taxon>
        <taxon>Symbiodinium</taxon>
    </lineage>
</organism>
<feature type="compositionally biased region" description="Acidic residues" evidence="1">
    <location>
        <begin position="79"/>
        <end position="88"/>
    </location>
</feature>
<feature type="compositionally biased region" description="Acidic residues" evidence="1">
    <location>
        <begin position="23"/>
        <end position="35"/>
    </location>
</feature>
<dbReference type="EMBL" id="LSRX01000207">
    <property type="protein sequence ID" value="OLQ04566.1"/>
    <property type="molecule type" value="Genomic_DNA"/>
</dbReference>
<sequence>MVCGAPSDGAASDPVGSEASSGGEEELIIPEDDPVIEQLKDILDEWSRGRPDGSEISRVAIIRTEKVQILKDILASWEDGGEESDASELSDSAPSDSGDDGSDAASVDEGDAAEGHIVWSPVDIKSLQAPAGAGAPVEPATMEPAAMAEGSPDELTALELQEVEAEAPPEDDDMDHGRSSEQALTEGAEEEELLKLQSKMKTLAAVAVAVVVVAVEGSIKYGPMLPKLEKYKVMPYWNRREVGVCLKPTTEALCLCWTAP</sequence>
<evidence type="ECO:0000256" key="1">
    <source>
        <dbReference type="SAM" id="MobiDB-lite"/>
    </source>
</evidence>
<feature type="region of interest" description="Disordered" evidence="1">
    <location>
        <begin position="78"/>
        <end position="109"/>
    </location>
</feature>
<proteinExistence type="predicted"/>
<comment type="caution">
    <text evidence="2">The sequence shown here is derived from an EMBL/GenBank/DDBJ whole genome shotgun (WGS) entry which is preliminary data.</text>
</comment>